<dbReference type="OrthoDB" id="9776955at2"/>
<evidence type="ECO:0000256" key="1">
    <source>
        <dbReference type="SAM" id="SignalP"/>
    </source>
</evidence>
<dbReference type="SUPFAM" id="SSF53822">
    <property type="entry name" value="Periplasmic binding protein-like I"/>
    <property type="match status" value="1"/>
</dbReference>
<dbReference type="PANTHER" id="PTHR35271:SF1">
    <property type="entry name" value="ABC TRANSPORTER, SUBSTRATE-BINDING LIPOPROTEIN"/>
    <property type="match status" value="1"/>
</dbReference>
<gene>
    <name evidence="2" type="ORF">FPFC_060220</name>
</gene>
<dbReference type="RefSeq" id="WP_059378903.1">
    <property type="nucleotide sequence ID" value="NZ_DF968068.1"/>
</dbReference>
<protein>
    <submittedName>
        <fullName evidence="2">ABC transporter substrate-binding protein</fullName>
    </submittedName>
</protein>
<dbReference type="PANTHER" id="PTHR35271">
    <property type="entry name" value="ABC TRANSPORTER, SUBSTRATE-BINDING LIPOPROTEIN-RELATED"/>
    <property type="match status" value="1"/>
</dbReference>
<dbReference type="CDD" id="cd06325">
    <property type="entry name" value="PBP1_ABC_unchar_transporter"/>
    <property type="match status" value="1"/>
</dbReference>
<feature type="signal peptide" evidence="1">
    <location>
        <begin position="1"/>
        <end position="28"/>
    </location>
</feature>
<dbReference type="STRING" id="220714.SAMN05660469_1135"/>
<dbReference type="Pfam" id="PF04392">
    <property type="entry name" value="ABC_sub_bind"/>
    <property type="match status" value="1"/>
</dbReference>
<keyword evidence="3" id="KW-1185">Reference proteome</keyword>
<dbReference type="NCBIfam" id="NF041285">
    <property type="entry name" value="ABC_SBP_TrpX"/>
    <property type="match status" value="1"/>
</dbReference>
<sequence length="333" mass="34716">MNKRLLSVSSLIALFLVVAFFTTGNSNHTNKKGIPTVGILQLVTHPALDQIHQGVIDGLKDGGYTAGKTVKIDYQNAQANQANLKTMAQGFSDKNEDLTVGIATPAAISLAKAANGKTPVILAGITNPSGSKLVKTDAHPGANITGVGGDSPYEKQIAVFKEVLPKAKTIGIVSTSSDAGGTYNAKKMTKALEKAGYQVKNYTIASTNDMQQIATTMVGQVDAVYAPQDNGVATAMKTLVAVANQAHVAVIPAADSMVKDGGLVTFSNSQYEIGYQAGRMAAQVLSGKKKTATMPVYNVTKGNYVINQQTAKTLGITLPADIVAKAEKAGEVF</sequence>
<evidence type="ECO:0000313" key="2">
    <source>
        <dbReference type="EMBL" id="GAP03304.1"/>
    </source>
</evidence>
<accession>A0A3F3GX84</accession>
<proteinExistence type="predicted"/>
<dbReference type="AlphaFoldDB" id="A0A3F3GX84"/>
<dbReference type="InterPro" id="IPR007487">
    <property type="entry name" value="ABC_transpt-TYRBP-like"/>
</dbReference>
<evidence type="ECO:0000313" key="3">
    <source>
        <dbReference type="Proteomes" id="UP000061227"/>
    </source>
</evidence>
<organism evidence="2 3">
    <name type="scientific">Fructobacillus pseudoficulneus</name>
    <dbReference type="NCBI Taxonomy" id="220714"/>
    <lineage>
        <taxon>Bacteria</taxon>
        <taxon>Bacillati</taxon>
        <taxon>Bacillota</taxon>
        <taxon>Bacilli</taxon>
        <taxon>Lactobacillales</taxon>
        <taxon>Lactobacillaceae</taxon>
        <taxon>Fructobacillus</taxon>
    </lineage>
</organism>
<keyword evidence="1" id="KW-0732">Signal</keyword>
<feature type="chain" id="PRO_5039473454" evidence="1">
    <location>
        <begin position="29"/>
        <end position="333"/>
    </location>
</feature>
<dbReference type="Gene3D" id="3.40.50.2300">
    <property type="match status" value="2"/>
</dbReference>
<dbReference type="InterPro" id="IPR028082">
    <property type="entry name" value="Peripla_BP_I"/>
</dbReference>
<dbReference type="InterPro" id="IPR047776">
    <property type="entry name" value="ABC_SBP_TrpX-like"/>
</dbReference>
<dbReference type="EMBL" id="DF968068">
    <property type="protein sequence ID" value="GAP03304.1"/>
    <property type="molecule type" value="Genomic_DNA"/>
</dbReference>
<name>A0A3F3GX84_9LACO</name>
<reference evidence="2 3" key="1">
    <citation type="journal article" date="2015" name="BMC Genomics">
        <title>Comparative genomics of Fructobacillus spp. and Leuconostoc spp. reveals niche-specific evolution of Fructobacillus spp.</title>
        <authorList>
            <person name="Endo A."/>
            <person name="Tanizawa Y."/>
            <person name="Tanaka N."/>
            <person name="Maeno S."/>
            <person name="Kumar H."/>
            <person name="Shiwa Y."/>
            <person name="Okada S."/>
            <person name="Yoshikawa H."/>
            <person name="Dicks L."/>
            <person name="Nakagawa J."/>
            <person name="Arita M."/>
        </authorList>
    </citation>
    <scope>NUCLEOTIDE SEQUENCE [LARGE SCALE GENOMIC DNA]</scope>
    <source>
        <strain evidence="2 3">DSM 15468</strain>
    </source>
</reference>
<dbReference type="Proteomes" id="UP000061227">
    <property type="component" value="Unassembled WGS sequence"/>
</dbReference>